<dbReference type="EMBL" id="JASCZI010188797">
    <property type="protein sequence ID" value="MED6191022.1"/>
    <property type="molecule type" value="Genomic_DNA"/>
</dbReference>
<keyword evidence="2" id="KW-1185">Reference proteome</keyword>
<proteinExistence type="predicted"/>
<organism evidence="1 2">
    <name type="scientific">Stylosanthes scabra</name>
    <dbReference type="NCBI Taxonomy" id="79078"/>
    <lineage>
        <taxon>Eukaryota</taxon>
        <taxon>Viridiplantae</taxon>
        <taxon>Streptophyta</taxon>
        <taxon>Embryophyta</taxon>
        <taxon>Tracheophyta</taxon>
        <taxon>Spermatophyta</taxon>
        <taxon>Magnoliopsida</taxon>
        <taxon>eudicotyledons</taxon>
        <taxon>Gunneridae</taxon>
        <taxon>Pentapetalae</taxon>
        <taxon>rosids</taxon>
        <taxon>fabids</taxon>
        <taxon>Fabales</taxon>
        <taxon>Fabaceae</taxon>
        <taxon>Papilionoideae</taxon>
        <taxon>50 kb inversion clade</taxon>
        <taxon>dalbergioids sensu lato</taxon>
        <taxon>Dalbergieae</taxon>
        <taxon>Pterocarpus clade</taxon>
        <taxon>Stylosanthes</taxon>
    </lineage>
</organism>
<evidence type="ECO:0000313" key="2">
    <source>
        <dbReference type="Proteomes" id="UP001341840"/>
    </source>
</evidence>
<feature type="non-terminal residue" evidence="1">
    <location>
        <position position="1"/>
    </location>
</feature>
<accession>A0ABU6X046</accession>
<evidence type="ECO:0000313" key="1">
    <source>
        <dbReference type="EMBL" id="MED6191022.1"/>
    </source>
</evidence>
<reference evidence="1 2" key="1">
    <citation type="journal article" date="2023" name="Plants (Basel)">
        <title>Bridging the Gap: Combining Genomics and Transcriptomics Approaches to Understand Stylosanthes scabra, an Orphan Legume from the Brazilian Caatinga.</title>
        <authorList>
            <person name="Ferreira-Neto J.R.C."/>
            <person name="da Silva M.D."/>
            <person name="Binneck E."/>
            <person name="de Melo N.F."/>
            <person name="da Silva R.H."/>
            <person name="de Melo A.L.T.M."/>
            <person name="Pandolfi V."/>
            <person name="Bustamante F.O."/>
            <person name="Brasileiro-Vidal A.C."/>
            <person name="Benko-Iseppon A.M."/>
        </authorList>
    </citation>
    <scope>NUCLEOTIDE SEQUENCE [LARGE SCALE GENOMIC DNA]</scope>
    <source>
        <tissue evidence="1">Leaves</tissue>
    </source>
</reference>
<name>A0ABU6X046_9FABA</name>
<comment type="caution">
    <text evidence="1">The sequence shown here is derived from an EMBL/GenBank/DDBJ whole genome shotgun (WGS) entry which is preliminary data.</text>
</comment>
<dbReference type="Proteomes" id="UP001341840">
    <property type="component" value="Unassembled WGS sequence"/>
</dbReference>
<sequence>FDLYALLLDKQTNLVRCCQSLDECSNEIQVTKVCSLSTNLRFVDLGNGMVCALIFGRAKTKCYADLESVLCILVFTLAWTQEDQRFISVVDVSVNQVYSWNLYDPIDKIDWLRSDPIDKIDWLRSAFIVTPK</sequence>
<protein>
    <submittedName>
        <fullName evidence="1">Uncharacterized protein</fullName>
    </submittedName>
</protein>
<gene>
    <name evidence="1" type="ORF">PIB30_111960</name>
</gene>